<feature type="signal peptide" evidence="1">
    <location>
        <begin position="1"/>
        <end position="21"/>
    </location>
</feature>
<organism evidence="3 4">
    <name type="scientific">Nocardia callitridis</name>
    <dbReference type="NCBI Taxonomy" id="648753"/>
    <lineage>
        <taxon>Bacteria</taxon>
        <taxon>Bacillati</taxon>
        <taxon>Actinomycetota</taxon>
        <taxon>Actinomycetes</taxon>
        <taxon>Mycobacteriales</taxon>
        <taxon>Nocardiaceae</taxon>
        <taxon>Nocardia</taxon>
    </lineage>
</organism>
<dbReference type="Proteomes" id="UP001500603">
    <property type="component" value="Unassembled WGS sequence"/>
</dbReference>
<sequence>MRIFKPAVAAALMTIAMAVTAGVSGAAPETESGAVNFTAHATDTSSIISTDSGSLVVEDDVFKIKATDGTVLAGTPLNFRIDDFEFPIAAQISGNEATLTPRIDREHATYKPVALPYEDKAPFKNEYDREVAAWSRFTSTVSLGAAIGTLVGGLGGAAVGCVLGGIAGATVAAATIVGLFGPFIPAAAVGCIGGVLAIGALGTVAGQLLITAPFAIGAAIQYFTTVNQPPPAPAK</sequence>
<protein>
    <recommendedName>
        <fullName evidence="2">DUF8020 domain-containing protein</fullName>
    </recommendedName>
</protein>
<keyword evidence="4" id="KW-1185">Reference proteome</keyword>
<evidence type="ECO:0000313" key="4">
    <source>
        <dbReference type="Proteomes" id="UP001500603"/>
    </source>
</evidence>
<keyword evidence="1" id="KW-0732">Signal</keyword>
<reference evidence="4" key="1">
    <citation type="journal article" date="2019" name="Int. J. Syst. Evol. Microbiol.">
        <title>The Global Catalogue of Microorganisms (GCM) 10K type strain sequencing project: providing services to taxonomists for standard genome sequencing and annotation.</title>
        <authorList>
            <consortium name="The Broad Institute Genomics Platform"/>
            <consortium name="The Broad Institute Genome Sequencing Center for Infectious Disease"/>
            <person name="Wu L."/>
            <person name="Ma J."/>
        </authorList>
    </citation>
    <scope>NUCLEOTIDE SEQUENCE [LARGE SCALE GENOMIC DNA]</scope>
    <source>
        <strain evidence="4">JCM 18298</strain>
    </source>
</reference>
<dbReference type="InterPro" id="IPR058333">
    <property type="entry name" value="DUF8020"/>
</dbReference>
<comment type="caution">
    <text evidence="3">The sequence shown here is derived from an EMBL/GenBank/DDBJ whole genome shotgun (WGS) entry which is preliminary data.</text>
</comment>
<proteinExistence type="predicted"/>
<evidence type="ECO:0000313" key="3">
    <source>
        <dbReference type="EMBL" id="GAA5063220.1"/>
    </source>
</evidence>
<dbReference type="EMBL" id="BAABJM010000005">
    <property type="protein sequence ID" value="GAA5063220.1"/>
    <property type="molecule type" value="Genomic_DNA"/>
</dbReference>
<feature type="domain" description="DUF8020" evidence="2">
    <location>
        <begin position="34"/>
        <end position="102"/>
    </location>
</feature>
<evidence type="ECO:0000259" key="2">
    <source>
        <dbReference type="Pfam" id="PF26059"/>
    </source>
</evidence>
<gene>
    <name evidence="3" type="ORF">GCM10023318_47700</name>
</gene>
<feature type="chain" id="PRO_5046926895" description="DUF8020 domain-containing protein" evidence="1">
    <location>
        <begin position="22"/>
        <end position="235"/>
    </location>
</feature>
<dbReference type="Pfam" id="PF26059">
    <property type="entry name" value="DUF8020"/>
    <property type="match status" value="1"/>
</dbReference>
<accession>A0ABP9KSW5</accession>
<name>A0ABP9KSW5_9NOCA</name>
<dbReference type="RefSeq" id="WP_345498016.1">
    <property type="nucleotide sequence ID" value="NZ_BAABJM010000005.1"/>
</dbReference>
<evidence type="ECO:0000256" key="1">
    <source>
        <dbReference type="SAM" id="SignalP"/>
    </source>
</evidence>